<comment type="caution">
    <text evidence="1">The sequence shown here is derived from an EMBL/GenBank/DDBJ whole genome shotgun (WGS) entry which is preliminary data.</text>
</comment>
<accession>A0A644V0X0</accession>
<reference evidence="1" key="1">
    <citation type="submission" date="2019-08" db="EMBL/GenBank/DDBJ databases">
        <authorList>
            <person name="Kucharzyk K."/>
            <person name="Murdoch R.W."/>
            <person name="Higgins S."/>
            <person name="Loffler F."/>
        </authorList>
    </citation>
    <scope>NUCLEOTIDE SEQUENCE</scope>
</reference>
<organism evidence="1">
    <name type="scientific">bioreactor metagenome</name>
    <dbReference type="NCBI Taxonomy" id="1076179"/>
    <lineage>
        <taxon>unclassified sequences</taxon>
        <taxon>metagenomes</taxon>
        <taxon>ecological metagenomes</taxon>
    </lineage>
</organism>
<evidence type="ECO:0008006" key="2">
    <source>
        <dbReference type="Google" id="ProtNLM"/>
    </source>
</evidence>
<name>A0A644V0X0_9ZZZZ</name>
<sequence length="53" mass="5987">MSPEELNELKLLLDEGNTDKAIAKCLGYSEGTIQRNRINILGIKRSKNRKEGK</sequence>
<protein>
    <recommendedName>
        <fullName evidence="2">HTH luxR-type domain-containing protein</fullName>
    </recommendedName>
</protein>
<dbReference type="EMBL" id="VSSQ01000191">
    <property type="protein sequence ID" value="MPL84532.1"/>
    <property type="molecule type" value="Genomic_DNA"/>
</dbReference>
<evidence type="ECO:0000313" key="1">
    <source>
        <dbReference type="EMBL" id="MPL84532.1"/>
    </source>
</evidence>
<proteinExistence type="predicted"/>
<gene>
    <name evidence="1" type="ORF">SDC9_30497</name>
</gene>
<dbReference type="AlphaFoldDB" id="A0A644V0X0"/>